<protein>
    <submittedName>
        <fullName evidence="2">Uncharacterized protein</fullName>
    </submittedName>
</protein>
<name>E2AHC5_CAMFO</name>
<proteinExistence type="predicted"/>
<evidence type="ECO:0000256" key="1">
    <source>
        <dbReference type="SAM" id="MobiDB-lite"/>
    </source>
</evidence>
<dbReference type="InParanoid" id="E2AHC5"/>
<feature type="region of interest" description="Disordered" evidence="1">
    <location>
        <begin position="196"/>
        <end position="233"/>
    </location>
</feature>
<feature type="compositionally biased region" description="Polar residues" evidence="1">
    <location>
        <begin position="134"/>
        <end position="145"/>
    </location>
</feature>
<evidence type="ECO:0000313" key="3">
    <source>
        <dbReference type="Proteomes" id="UP000000311"/>
    </source>
</evidence>
<dbReference type="Proteomes" id="UP000000311">
    <property type="component" value="Unassembled WGS sequence"/>
</dbReference>
<reference evidence="2 3" key="1">
    <citation type="journal article" date="2010" name="Science">
        <title>Genomic comparison of the ants Camponotus floridanus and Harpegnathos saltator.</title>
        <authorList>
            <person name="Bonasio R."/>
            <person name="Zhang G."/>
            <person name="Ye C."/>
            <person name="Mutti N.S."/>
            <person name="Fang X."/>
            <person name="Qin N."/>
            <person name="Donahue G."/>
            <person name="Yang P."/>
            <person name="Li Q."/>
            <person name="Li C."/>
            <person name="Zhang P."/>
            <person name="Huang Z."/>
            <person name="Berger S.L."/>
            <person name="Reinberg D."/>
            <person name="Wang J."/>
            <person name="Liebig J."/>
        </authorList>
    </citation>
    <scope>NUCLEOTIDE SEQUENCE [LARGE SCALE GENOMIC DNA]</scope>
    <source>
        <strain evidence="3">C129</strain>
    </source>
</reference>
<evidence type="ECO:0000313" key="2">
    <source>
        <dbReference type="EMBL" id="EFN67242.1"/>
    </source>
</evidence>
<organism evidence="3">
    <name type="scientific">Camponotus floridanus</name>
    <name type="common">Florida carpenter ant</name>
    <dbReference type="NCBI Taxonomy" id="104421"/>
    <lineage>
        <taxon>Eukaryota</taxon>
        <taxon>Metazoa</taxon>
        <taxon>Ecdysozoa</taxon>
        <taxon>Arthropoda</taxon>
        <taxon>Hexapoda</taxon>
        <taxon>Insecta</taxon>
        <taxon>Pterygota</taxon>
        <taxon>Neoptera</taxon>
        <taxon>Endopterygota</taxon>
        <taxon>Hymenoptera</taxon>
        <taxon>Apocrita</taxon>
        <taxon>Aculeata</taxon>
        <taxon>Formicoidea</taxon>
        <taxon>Formicidae</taxon>
        <taxon>Formicinae</taxon>
        <taxon>Camponotus</taxon>
    </lineage>
</organism>
<sequence length="432" mass="47970">MPFEQSIDKGERHVIARRHEATRNTLNCGNGGRIYRRKDSVENLLTIPYGPLITLILLRRHNHLMAVAATLNSTSSPVSLLPCTGGLVSAPALGPVVAGTSLRAPPPSRKSLSTKSERIRRQSPSQVRRETAWDQKNPTPSTNHVSFEQTHCLLGRATMRYSSHLKDGKMLYGHRCGNAYFRRMLSVGNVASRNHKLGSYQDSKSSHVGGEEKREQREEEEREREREIRRTTTPTQPVVSLTIVRYAQHSSANGRGWLREYVPPELRDLVNAKLQAGGSVLIGVVLALTNITRRCLQLQAVNLWVSGGEDGMYFEDPPLRRLKARKGVLALSIANERAGSQRLAHPIRRNTGRAGLIKIFLEPGYTKSTTGRCHEICRAMIRAINLPASMAFELCYDGARHAQVSTAFISSGVQKVAAPRKQLLRASSGQRP</sequence>
<gene>
    <name evidence="2" type="ORF">EAG_09116</name>
</gene>
<keyword evidence="3" id="KW-1185">Reference proteome</keyword>
<feature type="compositionally biased region" description="Basic and acidic residues" evidence="1">
    <location>
        <begin position="209"/>
        <end position="230"/>
    </location>
</feature>
<dbReference type="EMBL" id="GL439483">
    <property type="protein sequence ID" value="EFN67242.1"/>
    <property type="molecule type" value="Genomic_DNA"/>
</dbReference>
<dbReference type="AlphaFoldDB" id="E2AHC5"/>
<feature type="region of interest" description="Disordered" evidence="1">
    <location>
        <begin position="99"/>
        <end position="145"/>
    </location>
</feature>
<accession>E2AHC5</accession>